<proteinExistence type="predicted"/>
<dbReference type="AlphaFoldDB" id="A0A830BYN9"/>
<evidence type="ECO:0000256" key="1">
    <source>
        <dbReference type="SAM" id="MobiDB-lite"/>
    </source>
</evidence>
<feature type="compositionally biased region" description="Polar residues" evidence="1">
    <location>
        <begin position="91"/>
        <end position="134"/>
    </location>
</feature>
<evidence type="ECO:0000313" key="2">
    <source>
        <dbReference type="EMBL" id="GFP87151.1"/>
    </source>
</evidence>
<comment type="caution">
    <text evidence="2">The sequence shown here is derived from an EMBL/GenBank/DDBJ whole genome shotgun (WGS) entry which is preliminary data.</text>
</comment>
<feature type="region of interest" description="Disordered" evidence="1">
    <location>
        <begin position="1"/>
        <end position="51"/>
    </location>
</feature>
<feature type="region of interest" description="Disordered" evidence="1">
    <location>
        <begin position="85"/>
        <end position="134"/>
    </location>
</feature>
<keyword evidence="3" id="KW-1185">Reference proteome</keyword>
<feature type="region of interest" description="Disordered" evidence="1">
    <location>
        <begin position="185"/>
        <end position="204"/>
    </location>
</feature>
<sequence length="419" mass="45737">MEKNSKMKKQRTESPLQDLNGRRRRLPIKIIHKPNTKKHSNPSSYSPPAAVSGLKFSISSKTSSFSSFSKKPTLKSLSRFKEIEIPRKPISQKSKPTCKNGQRSKLPSVQGNTANKRSTMKTNSQVNGSNTSGERLLGTSNLNCAVESCSPVGKLLTNGFSLNSVNFGTSIDADFSLYEVDKDNSSTTNAVKTPPIEPSLSPEIQSHSHSKIPVLRKSALTPVCYGTGHLVSGVADNRKCRRRGSLNGGFEKINLLGDDSHDSPIPLPAEASVRWLLSPCDKDECDSAIDSITESLTRVDISPSRVDLTRFQENVDSVSSTLDDLWVSQMRISWRDADEFDCCCFLSDEEGVDRSDNGLRVGDDDDDVFPMVLDYEPCISARGKEKAFSLDRANACAESICTDGGGLVASNDSDLNFAL</sequence>
<reference evidence="2" key="1">
    <citation type="submission" date="2020-07" db="EMBL/GenBank/DDBJ databases">
        <title>Ethylene signaling mediates host invasion by parasitic plants.</title>
        <authorList>
            <person name="Yoshida S."/>
        </authorList>
    </citation>
    <scope>NUCLEOTIDE SEQUENCE</scope>
    <source>
        <strain evidence="2">Okayama</strain>
    </source>
</reference>
<organism evidence="2 3">
    <name type="scientific">Phtheirospermum japonicum</name>
    <dbReference type="NCBI Taxonomy" id="374723"/>
    <lineage>
        <taxon>Eukaryota</taxon>
        <taxon>Viridiplantae</taxon>
        <taxon>Streptophyta</taxon>
        <taxon>Embryophyta</taxon>
        <taxon>Tracheophyta</taxon>
        <taxon>Spermatophyta</taxon>
        <taxon>Magnoliopsida</taxon>
        <taxon>eudicotyledons</taxon>
        <taxon>Gunneridae</taxon>
        <taxon>Pentapetalae</taxon>
        <taxon>asterids</taxon>
        <taxon>lamiids</taxon>
        <taxon>Lamiales</taxon>
        <taxon>Orobanchaceae</taxon>
        <taxon>Orobanchaceae incertae sedis</taxon>
        <taxon>Phtheirospermum</taxon>
    </lineage>
</organism>
<feature type="compositionally biased region" description="Basic residues" evidence="1">
    <location>
        <begin position="22"/>
        <end position="40"/>
    </location>
</feature>
<gene>
    <name evidence="2" type="ORF">PHJA_000858800</name>
</gene>
<protein>
    <submittedName>
        <fullName evidence="2">Uncharacterized protein</fullName>
    </submittedName>
</protein>
<dbReference type="EMBL" id="BMAC01000138">
    <property type="protein sequence ID" value="GFP87151.1"/>
    <property type="molecule type" value="Genomic_DNA"/>
</dbReference>
<dbReference type="PANTHER" id="PTHR36022:SF1">
    <property type="entry name" value="GPI-ANCHORED ADHESIN-LIKE PROTEIN"/>
    <property type="match status" value="1"/>
</dbReference>
<name>A0A830BYN9_9LAMI</name>
<dbReference type="OrthoDB" id="1921902at2759"/>
<accession>A0A830BYN9</accession>
<dbReference type="Proteomes" id="UP000653305">
    <property type="component" value="Unassembled WGS sequence"/>
</dbReference>
<evidence type="ECO:0000313" key="3">
    <source>
        <dbReference type="Proteomes" id="UP000653305"/>
    </source>
</evidence>
<dbReference type="PANTHER" id="PTHR36022">
    <property type="entry name" value="GPI-ANCHORED ADHESIN-LIKE PROTEIN"/>
    <property type="match status" value="1"/>
</dbReference>